<evidence type="ECO:0000256" key="4">
    <source>
        <dbReference type="RuleBase" id="RU003694"/>
    </source>
</evidence>
<evidence type="ECO:0000259" key="5">
    <source>
        <dbReference type="PROSITE" id="PS52004"/>
    </source>
</evidence>
<dbReference type="Proteomes" id="UP000236547">
    <property type="component" value="Unassembled WGS sequence"/>
</dbReference>
<comment type="caution">
    <text evidence="6">The sequence shown here is derived from an EMBL/GenBank/DDBJ whole genome shotgun (WGS) entry which is preliminary data.</text>
</comment>
<dbReference type="CDD" id="cd00834">
    <property type="entry name" value="KAS_I_II"/>
    <property type="match status" value="1"/>
</dbReference>
<dbReference type="PROSITE" id="PS52004">
    <property type="entry name" value="KS3_2"/>
    <property type="match status" value="1"/>
</dbReference>
<feature type="domain" description="Ketosynthase family 3 (KS3)" evidence="5">
    <location>
        <begin position="2"/>
        <end position="406"/>
    </location>
</feature>
<dbReference type="InterPro" id="IPR000794">
    <property type="entry name" value="Beta-ketoacyl_synthase"/>
</dbReference>
<accession>A0ABX4WDN3</accession>
<comment type="pathway">
    <text evidence="1">Lipid metabolism; fatty acid biosynthesis.</text>
</comment>
<keyword evidence="7" id="KW-1185">Reference proteome</keyword>
<gene>
    <name evidence="6" type="ORF">C1O25_04820</name>
</gene>
<dbReference type="PANTHER" id="PTHR11712:SF325">
    <property type="entry name" value="3-OXOACYL-(ACYL-CARRIER-PROTEIN) SYNTHASE II FABF"/>
    <property type="match status" value="1"/>
</dbReference>
<keyword evidence="3 4" id="KW-0808">Transferase</keyword>
<dbReference type="Gene3D" id="3.40.47.10">
    <property type="match status" value="2"/>
</dbReference>
<dbReference type="EMBL" id="POSM01000004">
    <property type="protein sequence ID" value="PNI02470.1"/>
    <property type="molecule type" value="Genomic_DNA"/>
</dbReference>
<dbReference type="InterPro" id="IPR014031">
    <property type="entry name" value="Ketoacyl_synth_C"/>
</dbReference>
<evidence type="ECO:0000256" key="1">
    <source>
        <dbReference type="ARBA" id="ARBA00005194"/>
    </source>
</evidence>
<dbReference type="InterPro" id="IPR020841">
    <property type="entry name" value="PKS_Beta-ketoAc_synthase_dom"/>
</dbReference>
<dbReference type="Pfam" id="PF00109">
    <property type="entry name" value="ketoacyl-synt"/>
    <property type="match status" value="1"/>
</dbReference>
<evidence type="ECO:0000313" key="6">
    <source>
        <dbReference type="EMBL" id="PNI02470.1"/>
    </source>
</evidence>
<dbReference type="GeneID" id="94025111"/>
<dbReference type="InterPro" id="IPR016039">
    <property type="entry name" value="Thiolase-like"/>
</dbReference>
<reference evidence="6 7" key="1">
    <citation type="submission" date="2018-01" db="EMBL/GenBank/DDBJ databases">
        <title>Draft genome sequences of six Vibrio diazotrophicus strains isolated from deep-sea sediments of the Baltic Sea.</title>
        <authorList>
            <person name="Castillo D."/>
            <person name="Vandieken V."/>
            <person name="Chiang O."/>
            <person name="Middelboe M."/>
        </authorList>
    </citation>
    <scope>NUCLEOTIDE SEQUENCE [LARGE SCALE GENOMIC DNA]</scope>
    <source>
        <strain evidence="6 7">65.10M</strain>
    </source>
</reference>
<dbReference type="PANTHER" id="PTHR11712">
    <property type="entry name" value="POLYKETIDE SYNTHASE-RELATED"/>
    <property type="match status" value="1"/>
</dbReference>
<dbReference type="Pfam" id="PF02801">
    <property type="entry name" value="Ketoacyl-synt_C"/>
    <property type="match status" value="1"/>
</dbReference>
<dbReference type="PROSITE" id="PS00606">
    <property type="entry name" value="KS3_1"/>
    <property type="match status" value="1"/>
</dbReference>
<evidence type="ECO:0000256" key="2">
    <source>
        <dbReference type="ARBA" id="ARBA00008467"/>
    </source>
</evidence>
<protein>
    <submittedName>
        <fullName evidence="6">Beta-ketoacyl-ACP synthase II</fullName>
    </submittedName>
</protein>
<name>A0ABX4WDN3_VIBDI</name>
<comment type="similarity">
    <text evidence="2 4">Belongs to the thiolase-like superfamily. Beta-ketoacyl-ACP synthases family.</text>
</comment>
<sequence>MNRRVVVTGMSGVTAFGNDWESIEPRLRACENATQYMPSYEQYDGLNTKLAAPVTDFELPKHYKRKQVRGMGRVSMLATVATENALIQAGLIGNEVLTNGQTGIAYGSSTGSTDAVGAFGVMLNEKTTRAITATTYVQMMPHTTAVNVGLFFGLRGRVIPTSSACTSGSQAIGYAYEAIKHGYQTIMVAGGGEELCPTESAVFDTLFATSLKNDAPKTTPSPYDKDRDGLVIGEGAGTLVLEEYEHAKARGAKIYAEIVGFASNCDAAHVTQPQMETMQICMEQALKNANLSPDKIGYVSAHGTATDRGDIAESNATEKAVGRVPISSLKSYFGHTLGACGAVEAWLGLEMMHTGWFNPTLNLNNLDPECGDLDYITGSGREMQIDYLMSNNFAFGGINTSIIFKRIAD</sequence>
<proteinExistence type="inferred from homology"/>
<evidence type="ECO:0000256" key="3">
    <source>
        <dbReference type="ARBA" id="ARBA00022679"/>
    </source>
</evidence>
<dbReference type="RefSeq" id="WP_042481765.1">
    <property type="nucleotide sequence ID" value="NZ_CBCRWT010000005.1"/>
</dbReference>
<dbReference type="SMART" id="SM00825">
    <property type="entry name" value="PKS_KS"/>
    <property type="match status" value="1"/>
</dbReference>
<dbReference type="SUPFAM" id="SSF53901">
    <property type="entry name" value="Thiolase-like"/>
    <property type="match status" value="2"/>
</dbReference>
<dbReference type="InterPro" id="IPR018201">
    <property type="entry name" value="Ketoacyl_synth_AS"/>
</dbReference>
<organism evidence="6 7">
    <name type="scientific">Vibrio diazotrophicus</name>
    <dbReference type="NCBI Taxonomy" id="685"/>
    <lineage>
        <taxon>Bacteria</taxon>
        <taxon>Pseudomonadati</taxon>
        <taxon>Pseudomonadota</taxon>
        <taxon>Gammaproteobacteria</taxon>
        <taxon>Vibrionales</taxon>
        <taxon>Vibrionaceae</taxon>
        <taxon>Vibrio</taxon>
    </lineage>
</organism>
<dbReference type="InterPro" id="IPR014030">
    <property type="entry name" value="Ketoacyl_synth_N"/>
</dbReference>
<evidence type="ECO:0000313" key="7">
    <source>
        <dbReference type="Proteomes" id="UP000236547"/>
    </source>
</evidence>
<dbReference type="NCBIfam" id="NF006587">
    <property type="entry name" value="PRK09116.1"/>
    <property type="match status" value="1"/>
</dbReference>